<gene>
    <name evidence="2" type="ORF">GCM10011389_34200</name>
</gene>
<evidence type="ECO:0000259" key="1">
    <source>
        <dbReference type="Pfam" id="PF04545"/>
    </source>
</evidence>
<dbReference type="Pfam" id="PF04545">
    <property type="entry name" value="Sigma70_r4"/>
    <property type="match status" value="1"/>
</dbReference>
<dbReference type="Proteomes" id="UP000642571">
    <property type="component" value="Unassembled WGS sequence"/>
</dbReference>
<evidence type="ECO:0000313" key="2">
    <source>
        <dbReference type="EMBL" id="GGD23624.1"/>
    </source>
</evidence>
<dbReference type="SUPFAM" id="SSF88659">
    <property type="entry name" value="Sigma3 and sigma4 domains of RNA polymerase sigma factors"/>
    <property type="match status" value="1"/>
</dbReference>
<dbReference type="InterPro" id="IPR007630">
    <property type="entry name" value="RNA_pol_sigma70_r4"/>
</dbReference>
<proteinExistence type="predicted"/>
<dbReference type="InterPro" id="IPR013324">
    <property type="entry name" value="RNA_pol_sigma_r3/r4-like"/>
</dbReference>
<name>A0ABQ1QE34_9BACI</name>
<dbReference type="RefSeq" id="WP_188655595.1">
    <property type="nucleotide sequence ID" value="NZ_BMIN01000019.1"/>
</dbReference>
<dbReference type="CDD" id="cd06171">
    <property type="entry name" value="Sigma70_r4"/>
    <property type="match status" value="1"/>
</dbReference>
<dbReference type="Gene3D" id="1.20.140.160">
    <property type="match status" value="1"/>
</dbReference>
<accession>A0ABQ1QE34</accession>
<sequence length="189" mass="22379">MREVEEKFYKEFPNLRGNQAVEAFLRKPEHQEMLKEFVDSPSQTRKEHLDHAFKVYYFGLRFTSYLNTSLYFQSVNYDKRMRRFAEHNALTLDQSVGDEDGTTFKDQLLNEGEILYMESPTSLKDCIEDDRLLEAYFLLTDKQREVLDMAYLFELKDTEIAKRMNTSQQAVSKSRKKALKKLRCLLTNG</sequence>
<protein>
    <recommendedName>
        <fullName evidence="1">RNA polymerase sigma-70 region 4 domain-containing protein</fullName>
    </recommendedName>
</protein>
<feature type="domain" description="RNA polymerase sigma-70 region 4" evidence="1">
    <location>
        <begin position="139"/>
        <end position="183"/>
    </location>
</feature>
<reference evidence="3" key="1">
    <citation type="journal article" date="2019" name="Int. J. Syst. Evol. Microbiol.">
        <title>The Global Catalogue of Microorganisms (GCM) 10K type strain sequencing project: providing services to taxonomists for standard genome sequencing and annotation.</title>
        <authorList>
            <consortium name="The Broad Institute Genomics Platform"/>
            <consortium name="The Broad Institute Genome Sequencing Center for Infectious Disease"/>
            <person name="Wu L."/>
            <person name="Ma J."/>
        </authorList>
    </citation>
    <scope>NUCLEOTIDE SEQUENCE [LARGE SCALE GENOMIC DNA]</scope>
    <source>
        <strain evidence="3">CGMCC 1.15353</strain>
    </source>
</reference>
<dbReference type="EMBL" id="BMIN01000019">
    <property type="protein sequence ID" value="GGD23624.1"/>
    <property type="molecule type" value="Genomic_DNA"/>
</dbReference>
<evidence type="ECO:0000313" key="3">
    <source>
        <dbReference type="Proteomes" id="UP000642571"/>
    </source>
</evidence>
<organism evidence="2 3">
    <name type="scientific">Pontibacillus salipaludis</name>
    <dbReference type="NCBI Taxonomy" id="1697394"/>
    <lineage>
        <taxon>Bacteria</taxon>
        <taxon>Bacillati</taxon>
        <taxon>Bacillota</taxon>
        <taxon>Bacilli</taxon>
        <taxon>Bacillales</taxon>
        <taxon>Bacillaceae</taxon>
        <taxon>Pontibacillus</taxon>
    </lineage>
</organism>
<keyword evidence="3" id="KW-1185">Reference proteome</keyword>
<comment type="caution">
    <text evidence="2">The sequence shown here is derived from an EMBL/GenBank/DDBJ whole genome shotgun (WGS) entry which is preliminary data.</text>
</comment>